<name>A0A482XDA8_LAOST</name>
<dbReference type="SMR" id="A0A482XDA8"/>
<evidence type="ECO:0000313" key="2">
    <source>
        <dbReference type="Proteomes" id="UP000291343"/>
    </source>
</evidence>
<organism evidence="1 2">
    <name type="scientific">Laodelphax striatellus</name>
    <name type="common">Small brown planthopper</name>
    <name type="synonym">Delphax striatella</name>
    <dbReference type="NCBI Taxonomy" id="195883"/>
    <lineage>
        <taxon>Eukaryota</taxon>
        <taxon>Metazoa</taxon>
        <taxon>Ecdysozoa</taxon>
        <taxon>Arthropoda</taxon>
        <taxon>Hexapoda</taxon>
        <taxon>Insecta</taxon>
        <taxon>Pterygota</taxon>
        <taxon>Neoptera</taxon>
        <taxon>Paraneoptera</taxon>
        <taxon>Hemiptera</taxon>
        <taxon>Auchenorrhyncha</taxon>
        <taxon>Fulgoroidea</taxon>
        <taxon>Delphacidae</taxon>
        <taxon>Criomorphinae</taxon>
        <taxon>Laodelphax</taxon>
    </lineage>
</organism>
<dbReference type="PANTHER" id="PTHR12776:SF1">
    <property type="entry name" value="KAZRIN"/>
    <property type="match status" value="1"/>
</dbReference>
<dbReference type="InterPro" id="IPR013761">
    <property type="entry name" value="SAM/pointed_sf"/>
</dbReference>
<dbReference type="STRING" id="195883.A0A482XDA8"/>
<dbReference type="InParanoid" id="A0A482XDA8"/>
<dbReference type="Gene3D" id="1.10.150.50">
    <property type="entry name" value="Transcription Factor, Ets-1"/>
    <property type="match status" value="1"/>
</dbReference>
<keyword evidence="2" id="KW-1185">Reference proteome</keyword>
<dbReference type="Proteomes" id="UP000291343">
    <property type="component" value="Unassembled WGS sequence"/>
</dbReference>
<protein>
    <submittedName>
        <fullName evidence="1">Uncharacterized protein</fullName>
    </submittedName>
</protein>
<sequence length="67" mass="7196">MPDSGVHGALVVLEPSLGGDTMATALGIPPSRHMIRRHLTTELEALVLPARYVVFCQPPPNEGPEPR</sequence>
<gene>
    <name evidence="1" type="ORF">LSTR_LSTR014111</name>
</gene>
<dbReference type="OrthoDB" id="6430345at2759"/>
<proteinExistence type="predicted"/>
<dbReference type="EMBL" id="QKKF02012381">
    <property type="protein sequence ID" value="RZF43672.1"/>
    <property type="molecule type" value="Genomic_DNA"/>
</dbReference>
<accession>A0A482XDA8</accession>
<dbReference type="AlphaFoldDB" id="A0A482XDA8"/>
<comment type="caution">
    <text evidence="1">The sequence shown here is derived from an EMBL/GenBank/DDBJ whole genome shotgun (WGS) entry which is preliminary data.</text>
</comment>
<evidence type="ECO:0000313" key="1">
    <source>
        <dbReference type="EMBL" id="RZF43672.1"/>
    </source>
</evidence>
<dbReference type="InterPro" id="IPR037614">
    <property type="entry name" value="Kazrin"/>
</dbReference>
<dbReference type="PANTHER" id="PTHR12776">
    <property type="entry name" value="KAZRIN-RELATED"/>
    <property type="match status" value="1"/>
</dbReference>
<reference evidence="1 2" key="1">
    <citation type="journal article" date="2017" name="Gigascience">
        <title>Genome sequence of the small brown planthopper, Laodelphax striatellus.</title>
        <authorList>
            <person name="Zhu J."/>
            <person name="Jiang F."/>
            <person name="Wang X."/>
            <person name="Yang P."/>
            <person name="Bao Y."/>
            <person name="Zhao W."/>
            <person name="Wang W."/>
            <person name="Lu H."/>
            <person name="Wang Q."/>
            <person name="Cui N."/>
            <person name="Li J."/>
            <person name="Chen X."/>
            <person name="Luo L."/>
            <person name="Yu J."/>
            <person name="Kang L."/>
            <person name="Cui F."/>
        </authorList>
    </citation>
    <scope>NUCLEOTIDE SEQUENCE [LARGE SCALE GENOMIC DNA]</scope>
    <source>
        <strain evidence="1">Lst14</strain>
    </source>
</reference>